<dbReference type="Pfam" id="PF05605">
    <property type="entry name" value="zf-Di19"/>
    <property type="match status" value="1"/>
</dbReference>
<evidence type="ECO:0000256" key="1">
    <source>
        <dbReference type="ARBA" id="ARBA00007109"/>
    </source>
</evidence>
<reference evidence="5 6" key="1">
    <citation type="submission" date="2017-09" db="EMBL/GenBank/DDBJ databases">
        <title>WGS assembly of Aquilegia coerulea Goldsmith.</title>
        <authorList>
            <person name="Hodges S."/>
            <person name="Kramer E."/>
            <person name="Nordborg M."/>
            <person name="Tomkins J."/>
            <person name="Borevitz J."/>
            <person name="Derieg N."/>
            <person name="Yan J."/>
            <person name="Mihaltcheva S."/>
            <person name="Hayes R.D."/>
            <person name="Rokhsar D."/>
        </authorList>
    </citation>
    <scope>NUCLEOTIDE SEQUENCE [LARGE SCALE GENOMIC DNA]</scope>
    <source>
        <strain evidence="6">cv. Goldsmith</strain>
    </source>
</reference>
<feature type="compositionally biased region" description="Polar residues" evidence="2">
    <location>
        <begin position="168"/>
        <end position="185"/>
    </location>
</feature>
<dbReference type="PANTHER" id="PTHR31875:SF24">
    <property type="entry name" value="PROTEIN DEHYDRATION-INDUCED 19 HOMOLOG 5"/>
    <property type="match status" value="1"/>
</dbReference>
<feature type="region of interest" description="Disordered" evidence="2">
    <location>
        <begin position="161"/>
        <end position="195"/>
    </location>
</feature>
<evidence type="ECO:0000259" key="3">
    <source>
        <dbReference type="Pfam" id="PF05605"/>
    </source>
</evidence>
<dbReference type="InterPro" id="IPR033347">
    <property type="entry name" value="Di19"/>
</dbReference>
<evidence type="ECO:0000313" key="6">
    <source>
        <dbReference type="Proteomes" id="UP000230069"/>
    </source>
</evidence>
<dbReference type="Pfam" id="PF14571">
    <property type="entry name" value="Di19_C"/>
    <property type="match status" value="1"/>
</dbReference>
<keyword evidence="6" id="KW-1185">Reference proteome</keyword>
<dbReference type="STRING" id="218851.A0A2G5CG92"/>
<organism evidence="5 6">
    <name type="scientific">Aquilegia coerulea</name>
    <name type="common">Rocky mountain columbine</name>
    <dbReference type="NCBI Taxonomy" id="218851"/>
    <lineage>
        <taxon>Eukaryota</taxon>
        <taxon>Viridiplantae</taxon>
        <taxon>Streptophyta</taxon>
        <taxon>Embryophyta</taxon>
        <taxon>Tracheophyta</taxon>
        <taxon>Spermatophyta</taxon>
        <taxon>Magnoliopsida</taxon>
        <taxon>Ranunculales</taxon>
        <taxon>Ranunculaceae</taxon>
        <taxon>Thalictroideae</taxon>
        <taxon>Aquilegia</taxon>
    </lineage>
</organism>
<dbReference type="EMBL" id="KZ305073">
    <property type="protein sequence ID" value="PIA30270.1"/>
    <property type="molecule type" value="Genomic_DNA"/>
</dbReference>
<dbReference type="PANTHER" id="PTHR31875">
    <property type="entry name" value="PROTEIN DEHYDRATION-INDUCED 19"/>
    <property type="match status" value="1"/>
</dbReference>
<evidence type="ECO:0000259" key="4">
    <source>
        <dbReference type="Pfam" id="PF14571"/>
    </source>
</evidence>
<name>A0A2G5CG92_AQUCA</name>
<protein>
    <recommendedName>
        <fullName evidence="7">Drought induced 19 protein type zinc-binding domain-containing protein</fullName>
    </recommendedName>
</protein>
<proteinExistence type="inferred from homology"/>
<dbReference type="InterPro" id="IPR027935">
    <property type="entry name" value="Di19_C"/>
</dbReference>
<feature type="domain" description="Di19 C-terminal" evidence="4">
    <location>
        <begin position="119"/>
        <end position="210"/>
    </location>
</feature>
<evidence type="ECO:0000313" key="5">
    <source>
        <dbReference type="EMBL" id="PIA30270.1"/>
    </source>
</evidence>
<gene>
    <name evidence="5" type="ORF">AQUCO_05600001v1</name>
</gene>
<dbReference type="AlphaFoldDB" id="A0A2G5CG92"/>
<evidence type="ECO:0008006" key="7">
    <source>
        <dbReference type="Google" id="ProtNLM"/>
    </source>
</evidence>
<sequence length="211" mass="23494">MDIDFWASKVHPSKHFTTTMQTTRLNSAEHHLGFDNSEGDDDLRAYFPCPFCYVDIELPSLCIHLQEEHCFDLKNAVCPVCASNLGKDIMGHFMLQHSSSLKRRRKSQRSGLWTNSSAMLGKELRDLTSFLGVNSAKGGSSIVDSIPDPVFSPFLCTVAPPESKDSPDMSSSIVDVKSSEGSTSDEAQEEDQKEKLQRAEFIQQLVLSTIF</sequence>
<dbReference type="InterPro" id="IPR008598">
    <property type="entry name" value="Di19_Zn-bd"/>
</dbReference>
<dbReference type="OrthoDB" id="9049620at2759"/>
<dbReference type="Proteomes" id="UP000230069">
    <property type="component" value="Unassembled WGS sequence"/>
</dbReference>
<feature type="domain" description="Di19 zinc-binding" evidence="3">
    <location>
        <begin position="46"/>
        <end position="98"/>
    </location>
</feature>
<evidence type="ECO:0000256" key="2">
    <source>
        <dbReference type="SAM" id="MobiDB-lite"/>
    </source>
</evidence>
<dbReference type="InParanoid" id="A0A2G5CG92"/>
<comment type="similarity">
    <text evidence="1">Belongs to the Di19 family.</text>
</comment>
<accession>A0A2G5CG92</accession>